<dbReference type="Gene3D" id="3.40.50.300">
    <property type="entry name" value="P-loop containing nucleotide triphosphate hydrolases"/>
    <property type="match status" value="1"/>
</dbReference>
<evidence type="ECO:0000256" key="2">
    <source>
        <dbReference type="ARBA" id="ARBA00022840"/>
    </source>
</evidence>
<dbReference type="PROSITE" id="PS51219">
    <property type="entry name" value="DPCK"/>
    <property type="match status" value="1"/>
</dbReference>
<dbReference type="NCBIfam" id="TIGR00152">
    <property type="entry name" value="dephospho-CoA kinase"/>
    <property type="match status" value="1"/>
</dbReference>
<dbReference type="InterPro" id="IPR001977">
    <property type="entry name" value="Depp_CoAkinase"/>
</dbReference>
<keyword evidence="1" id="KW-0547">Nucleotide-binding</keyword>
<sequence>MLIVGLTGGIASGKSTVSRTLQDKHHLIVVDADQIAKDVVQPGKPAYNQVVNTFKDQVPDIVDEETKALNRAALGRAVFGNKDNLKKLNSIVHPAVKKEIGWQIIKAFFQFQKLVILDVPLLFEAGLNVVCGKIITVSCDPSIQLERLLLRNPELSQQDAEKRISSQTSNAERNLRSDIVLNNDGSLQDLQDAIEVGLTEIMPSIFWTIVNFIPGVCVLTSAYTFATRATIDTYKRSKLRKES</sequence>
<keyword evidence="2" id="KW-0067">ATP-binding</keyword>
<keyword evidence="5" id="KW-1185">Reference proteome</keyword>
<evidence type="ECO:0000313" key="4">
    <source>
        <dbReference type="EMBL" id="CAK7895958.1"/>
    </source>
</evidence>
<accession>A0ABP0E8X3</accession>
<evidence type="ECO:0000313" key="5">
    <source>
        <dbReference type="Proteomes" id="UP001497600"/>
    </source>
</evidence>
<dbReference type="EMBL" id="OZ004254">
    <property type="protein sequence ID" value="CAK7895958.1"/>
    <property type="molecule type" value="Genomic_DNA"/>
</dbReference>
<name>A0ABP0E8X3_9ASCO</name>
<dbReference type="InterPro" id="IPR027417">
    <property type="entry name" value="P-loop_NTPase"/>
</dbReference>
<dbReference type="Pfam" id="PF01121">
    <property type="entry name" value="CoaE"/>
    <property type="match status" value="1"/>
</dbReference>
<dbReference type="SUPFAM" id="SSF52540">
    <property type="entry name" value="P-loop containing nucleoside triphosphate hydrolases"/>
    <property type="match status" value="1"/>
</dbReference>
<evidence type="ECO:0000256" key="1">
    <source>
        <dbReference type="ARBA" id="ARBA00022741"/>
    </source>
</evidence>
<keyword evidence="4" id="KW-0808">Transferase</keyword>
<proteinExistence type="inferred from homology"/>
<dbReference type="PANTHER" id="PTHR10695">
    <property type="entry name" value="DEPHOSPHO-COA KINASE-RELATED"/>
    <property type="match status" value="1"/>
</dbReference>
<dbReference type="GO" id="GO:0016301">
    <property type="term" value="F:kinase activity"/>
    <property type="evidence" value="ECO:0007669"/>
    <property type="project" value="UniProtKB-KW"/>
</dbReference>
<dbReference type="CDD" id="cd02022">
    <property type="entry name" value="DPCK"/>
    <property type="match status" value="1"/>
</dbReference>
<evidence type="ECO:0000256" key="3">
    <source>
        <dbReference type="SAM" id="Phobius"/>
    </source>
</evidence>
<keyword evidence="3" id="KW-0472">Membrane</keyword>
<protein>
    <submittedName>
        <fullName evidence="4">Dephospho-CoA kinase Cab5p</fullName>
    </submittedName>
</protein>
<keyword evidence="4" id="KW-0418">Kinase</keyword>
<dbReference type="Proteomes" id="UP001497600">
    <property type="component" value="Chromosome B"/>
</dbReference>
<keyword evidence="3" id="KW-0812">Transmembrane</keyword>
<feature type="transmembrane region" description="Helical" evidence="3">
    <location>
        <begin position="205"/>
        <end position="226"/>
    </location>
</feature>
<keyword evidence="3" id="KW-1133">Transmembrane helix</keyword>
<dbReference type="PANTHER" id="PTHR10695:SF46">
    <property type="entry name" value="BIFUNCTIONAL COENZYME A SYNTHASE-RELATED"/>
    <property type="match status" value="1"/>
</dbReference>
<dbReference type="HAMAP" id="MF_00376">
    <property type="entry name" value="Dephospho_CoA_kinase"/>
    <property type="match status" value="1"/>
</dbReference>
<gene>
    <name evidence="4" type="primary">CAB5</name>
    <name evidence="4" type="ORF">CAAN4_B02762</name>
</gene>
<reference evidence="4 5" key="1">
    <citation type="submission" date="2024-01" db="EMBL/GenBank/DDBJ databases">
        <authorList>
            <consortium name="Genoscope - CEA"/>
            <person name="William W."/>
        </authorList>
    </citation>
    <scope>NUCLEOTIDE SEQUENCE [LARGE SCALE GENOMIC DNA]</scope>
    <source>
        <strain evidence="4 5">29B2s-10</strain>
    </source>
</reference>
<organism evidence="4 5">
    <name type="scientific">[Candida] anglica</name>
    <dbReference type="NCBI Taxonomy" id="148631"/>
    <lineage>
        <taxon>Eukaryota</taxon>
        <taxon>Fungi</taxon>
        <taxon>Dikarya</taxon>
        <taxon>Ascomycota</taxon>
        <taxon>Saccharomycotina</taxon>
        <taxon>Pichiomycetes</taxon>
        <taxon>Debaryomycetaceae</taxon>
        <taxon>Kurtzmaniella</taxon>
    </lineage>
</organism>